<organism evidence="1 2">
    <name type="scientific">Ignisphaera aggregans</name>
    <dbReference type="NCBI Taxonomy" id="334771"/>
    <lineage>
        <taxon>Archaea</taxon>
        <taxon>Thermoproteota</taxon>
        <taxon>Thermoprotei</taxon>
        <taxon>Desulfurococcales</taxon>
        <taxon>Desulfurococcaceae</taxon>
        <taxon>Ignisphaera</taxon>
    </lineage>
</organism>
<dbReference type="Proteomes" id="UP000605805">
    <property type="component" value="Unassembled WGS sequence"/>
</dbReference>
<gene>
    <name evidence="1" type="ORF">EYH02_01600</name>
</gene>
<protein>
    <submittedName>
        <fullName evidence="1">Uncharacterized protein</fullName>
    </submittedName>
</protein>
<evidence type="ECO:0000313" key="1">
    <source>
        <dbReference type="EMBL" id="HIP56755.1"/>
    </source>
</evidence>
<accession>A0A833DUT0</accession>
<evidence type="ECO:0000313" key="2">
    <source>
        <dbReference type="Proteomes" id="UP000605805"/>
    </source>
</evidence>
<sequence length="65" mass="7624">MVLLRAIYNAIQLEFSWFVIPLTHRFDFSNTIVFCGDHLHIQVRMDDPQRSIAFNAFRSYVTSSS</sequence>
<comment type="caution">
    <text evidence="1">The sequence shown here is derived from an EMBL/GenBank/DDBJ whole genome shotgun (WGS) entry which is preliminary data.</text>
</comment>
<reference evidence="1" key="1">
    <citation type="journal article" date="2020" name="ISME J.">
        <title>Gammaproteobacteria mediating utilization of methyl-, sulfur- and petroleum organic compounds in deep ocean hydrothermal plumes.</title>
        <authorList>
            <person name="Zhou Z."/>
            <person name="Liu Y."/>
            <person name="Pan J."/>
            <person name="Cron B.R."/>
            <person name="Toner B.M."/>
            <person name="Anantharaman K."/>
            <person name="Breier J.A."/>
            <person name="Dick G.J."/>
            <person name="Li M."/>
        </authorList>
    </citation>
    <scope>NUCLEOTIDE SEQUENCE</scope>
    <source>
        <strain evidence="1">SZUA-1435</strain>
    </source>
</reference>
<proteinExistence type="predicted"/>
<name>A0A833DUT0_9CREN</name>
<dbReference type="EMBL" id="DQTV01000037">
    <property type="protein sequence ID" value="HIP56755.1"/>
    <property type="molecule type" value="Genomic_DNA"/>
</dbReference>
<dbReference type="AlphaFoldDB" id="A0A833DUT0"/>